<evidence type="ECO:0000256" key="4">
    <source>
        <dbReference type="ARBA" id="ARBA00022692"/>
    </source>
</evidence>
<feature type="transmembrane region" description="Helical" evidence="7">
    <location>
        <begin position="36"/>
        <end position="56"/>
    </location>
</feature>
<comment type="similarity">
    <text evidence="2">Belongs to the DoxX family.</text>
</comment>
<keyword evidence="4 7" id="KW-0812">Transmembrane</keyword>
<proteinExistence type="inferred from homology"/>
<name>A0A841AHC8_9MICO</name>
<gene>
    <name evidence="8" type="ORF">HNR70_002503</name>
</gene>
<evidence type="ECO:0000256" key="1">
    <source>
        <dbReference type="ARBA" id="ARBA00004651"/>
    </source>
</evidence>
<keyword evidence="6 7" id="KW-0472">Membrane</keyword>
<dbReference type="Pfam" id="PF07681">
    <property type="entry name" value="DoxX"/>
    <property type="match status" value="1"/>
</dbReference>
<evidence type="ECO:0000256" key="2">
    <source>
        <dbReference type="ARBA" id="ARBA00006679"/>
    </source>
</evidence>
<dbReference type="EMBL" id="JACHLZ010000001">
    <property type="protein sequence ID" value="MBB5832690.1"/>
    <property type="molecule type" value="Genomic_DNA"/>
</dbReference>
<keyword evidence="5 7" id="KW-1133">Transmembrane helix</keyword>
<dbReference type="InterPro" id="IPR032808">
    <property type="entry name" value="DoxX"/>
</dbReference>
<evidence type="ECO:0000313" key="9">
    <source>
        <dbReference type="Proteomes" id="UP000588158"/>
    </source>
</evidence>
<evidence type="ECO:0000313" key="8">
    <source>
        <dbReference type="EMBL" id="MBB5832690.1"/>
    </source>
</evidence>
<feature type="transmembrane region" description="Helical" evidence="7">
    <location>
        <begin position="62"/>
        <end position="82"/>
    </location>
</feature>
<evidence type="ECO:0000256" key="7">
    <source>
        <dbReference type="SAM" id="Phobius"/>
    </source>
</evidence>
<reference evidence="8 9" key="1">
    <citation type="submission" date="2020-08" db="EMBL/GenBank/DDBJ databases">
        <title>Sequencing the genomes of 1000 actinobacteria strains.</title>
        <authorList>
            <person name="Klenk H.-P."/>
        </authorList>
    </citation>
    <scope>NUCLEOTIDE SEQUENCE [LARGE SCALE GENOMIC DNA]</scope>
    <source>
        <strain evidence="8 9">DSM 28796</strain>
    </source>
</reference>
<evidence type="ECO:0000256" key="6">
    <source>
        <dbReference type="ARBA" id="ARBA00023136"/>
    </source>
</evidence>
<dbReference type="GO" id="GO:0005886">
    <property type="term" value="C:plasma membrane"/>
    <property type="evidence" value="ECO:0007669"/>
    <property type="project" value="UniProtKB-SubCell"/>
</dbReference>
<feature type="transmembrane region" description="Helical" evidence="7">
    <location>
        <begin position="12"/>
        <end position="29"/>
    </location>
</feature>
<organism evidence="8 9">
    <name type="scientific">Brachybacterium aquaticum</name>
    <dbReference type="NCBI Taxonomy" id="1432564"/>
    <lineage>
        <taxon>Bacteria</taxon>
        <taxon>Bacillati</taxon>
        <taxon>Actinomycetota</taxon>
        <taxon>Actinomycetes</taxon>
        <taxon>Micrococcales</taxon>
        <taxon>Dermabacteraceae</taxon>
        <taxon>Brachybacterium</taxon>
    </lineage>
</organism>
<dbReference type="PANTHER" id="PTHR33452:SF1">
    <property type="entry name" value="INNER MEMBRANE PROTEIN YPHA-RELATED"/>
    <property type="match status" value="1"/>
</dbReference>
<evidence type="ECO:0000256" key="3">
    <source>
        <dbReference type="ARBA" id="ARBA00022475"/>
    </source>
</evidence>
<protein>
    <submittedName>
        <fullName evidence="8">Putative membrane protein YphA (DoxX/SURF4 family)</fullName>
    </submittedName>
</protein>
<dbReference type="PANTHER" id="PTHR33452">
    <property type="entry name" value="OXIDOREDUCTASE CATD-RELATED"/>
    <property type="match status" value="1"/>
</dbReference>
<dbReference type="Proteomes" id="UP000588158">
    <property type="component" value="Unassembled WGS sequence"/>
</dbReference>
<dbReference type="AlphaFoldDB" id="A0A841AHC8"/>
<keyword evidence="3" id="KW-1003">Cell membrane</keyword>
<dbReference type="InterPro" id="IPR051907">
    <property type="entry name" value="DoxX-like_oxidoreductase"/>
</dbReference>
<comment type="caution">
    <text evidence="8">The sequence shown here is derived from an EMBL/GenBank/DDBJ whole genome shotgun (WGS) entry which is preliminary data.</text>
</comment>
<accession>A0A841AHC8</accession>
<comment type="subcellular location">
    <subcellularLocation>
        <location evidence="1">Cell membrane</location>
        <topology evidence="1">Multi-pass membrane protein</topology>
    </subcellularLocation>
</comment>
<evidence type="ECO:0000256" key="5">
    <source>
        <dbReference type="ARBA" id="ARBA00022989"/>
    </source>
</evidence>
<sequence length="112" mass="11126">MGVPAPELTAPAISVIELVGGIALVLDAFTGIAGVVLALEMLVAALLIHVPAGIYIENGGWELVGALGAGALLVAAFGAGRFSVDSVLRGRRGARSAAAAERPAAEREPVSA</sequence>
<keyword evidence="9" id="KW-1185">Reference proteome</keyword>